<comment type="caution">
    <text evidence="1">The sequence shown here is derived from an EMBL/GenBank/DDBJ whole genome shotgun (WGS) entry which is preliminary data.</text>
</comment>
<reference evidence="1" key="1">
    <citation type="submission" date="2020-08" db="EMBL/GenBank/DDBJ databases">
        <title>Multicomponent nature underlies the extraordinary mechanical properties of spider dragline silk.</title>
        <authorList>
            <person name="Kono N."/>
            <person name="Nakamura H."/>
            <person name="Mori M."/>
            <person name="Yoshida Y."/>
            <person name="Ohtoshi R."/>
            <person name="Malay A.D."/>
            <person name="Moran D.A.P."/>
            <person name="Tomita M."/>
            <person name="Numata K."/>
            <person name="Arakawa K."/>
        </authorList>
    </citation>
    <scope>NUCLEOTIDE SEQUENCE</scope>
</reference>
<dbReference type="Proteomes" id="UP000886998">
    <property type="component" value="Unassembled WGS sequence"/>
</dbReference>
<sequence length="379" mass="45244">MNAIPPLERLALIRVAMSIYNASAFSKFRDTFLEVTGLTQIFPMRRLFRERISDSAIPNILREKLLDIFLPISREIDSWRKDMSDFGIHKQLDICLTSYGTIDRVETAKKFVRSDDPNLLQRFTLACLFWMTEDVLNIWNKASVYERIHIEMTLLSEKTKKDEYYRVHDVATNCLKKWLDWLHEGGDPYALHIFVNESFFNFPQVPPEANLVRALPPKKLRELIRSKFRTSYGRAYFSCLDYNQKMRFLQQEPFSVLEDYLRWPLQFYFLEMASQAWEYMAEADFTRLLRIISEEKTSPRIPYVDCESDFDYQGLLMEFWKQSPQRFKMFAEESHFCPRSIVRDYSVMMGTKRLCDQRESPLRRLMDNYPSATDRKPRK</sequence>
<evidence type="ECO:0000313" key="2">
    <source>
        <dbReference type="Proteomes" id="UP000886998"/>
    </source>
</evidence>
<dbReference type="EMBL" id="BMAV01002417">
    <property type="protein sequence ID" value="GFY41301.1"/>
    <property type="molecule type" value="Genomic_DNA"/>
</dbReference>
<protein>
    <submittedName>
        <fullName evidence="1">Uncharacterized protein</fullName>
    </submittedName>
</protein>
<keyword evidence="2" id="KW-1185">Reference proteome</keyword>
<dbReference type="AlphaFoldDB" id="A0A8X6WWE1"/>
<accession>A0A8X6WWE1</accession>
<proteinExistence type="predicted"/>
<dbReference type="OrthoDB" id="6445839at2759"/>
<gene>
    <name evidence="1" type="primary">AVEN_46861_1</name>
    <name evidence="1" type="ORF">TNIN_498231</name>
</gene>
<evidence type="ECO:0000313" key="1">
    <source>
        <dbReference type="EMBL" id="GFY41301.1"/>
    </source>
</evidence>
<organism evidence="1 2">
    <name type="scientific">Trichonephila inaurata madagascariensis</name>
    <dbReference type="NCBI Taxonomy" id="2747483"/>
    <lineage>
        <taxon>Eukaryota</taxon>
        <taxon>Metazoa</taxon>
        <taxon>Ecdysozoa</taxon>
        <taxon>Arthropoda</taxon>
        <taxon>Chelicerata</taxon>
        <taxon>Arachnida</taxon>
        <taxon>Araneae</taxon>
        <taxon>Araneomorphae</taxon>
        <taxon>Entelegynae</taxon>
        <taxon>Araneoidea</taxon>
        <taxon>Nephilidae</taxon>
        <taxon>Trichonephila</taxon>
        <taxon>Trichonephila inaurata</taxon>
    </lineage>
</organism>
<name>A0A8X6WWE1_9ARAC</name>